<reference evidence="3" key="1">
    <citation type="journal article" date="2019" name="Int. J. Syst. Evol. Microbiol.">
        <title>The Global Catalogue of Microorganisms (GCM) 10K type strain sequencing project: providing services to taxonomists for standard genome sequencing and annotation.</title>
        <authorList>
            <consortium name="The Broad Institute Genomics Platform"/>
            <consortium name="The Broad Institute Genome Sequencing Center for Infectious Disease"/>
            <person name="Wu L."/>
            <person name="Ma J."/>
        </authorList>
    </citation>
    <scope>NUCLEOTIDE SEQUENCE [LARGE SCALE GENOMIC DNA]</scope>
    <source>
        <strain evidence="3">KCTC 42423</strain>
    </source>
</reference>
<gene>
    <name evidence="2" type="ORF">ACFSTE_16600</name>
</gene>
<dbReference type="EMBL" id="JBHULX010000039">
    <property type="protein sequence ID" value="MFD2592462.1"/>
    <property type="molecule type" value="Genomic_DNA"/>
</dbReference>
<organism evidence="2 3">
    <name type="scientific">Aquimarina hainanensis</name>
    <dbReference type="NCBI Taxonomy" id="1578017"/>
    <lineage>
        <taxon>Bacteria</taxon>
        <taxon>Pseudomonadati</taxon>
        <taxon>Bacteroidota</taxon>
        <taxon>Flavobacteriia</taxon>
        <taxon>Flavobacteriales</taxon>
        <taxon>Flavobacteriaceae</taxon>
        <taxon>Aquimarina</taxon>
    </lineage>
</organism>
<keyword evidence="3" id="KW-1185">Reference proteome</keyword>
<keyword evidence="1" id="KW-0472">Membrane</keyword>
<name>A0ABW5NA10_9FLAO</name>
<proteinExistence type="predicted"/>
<keyword evidence="1" id="KW-0812">Transmembrane</keyword>
<keyword evidence="1" id="KW-1133">Transmembrane helix</keyword>
<protein>
    <submittedName>
        <fullName evidence="2">Uncharacterized protein</fullName>
    </submittedName>
</protein>
<sequence length="244" mass="28345">MKLIRKIRQEIIENGSLKNYIVFAIGEIPLVMLGILLALQVNNWNQHRIESKKEEKILIDLQKEFTLNKERIREKQLLRTSIAPKLKKYIEQIITGKAGYSSFEEFHSNQFMFGMTNPSKGVINTLISSGEIALISNDSLKYFIADWKNQTENLYENEQILWNSGLEYIQSYSNKIPIPTHQWHDWNDKKLAVAFGHLISDIAYKNHLIGFEGVNTIVVEECNAVIKLLERILSLLENEIKKNR</sequence>
<dbReference type="RefSeq" id="WP_176030529.1">
    <property type="nucleotide sequence ID" value="NZ_JBHSJV010000001.1"/>
</dbReference>
<evidence type="ECO:0000313" key="2">
    <source>
        <dbReference type="EMBL" id="MFD2592462.1"/>
    </source>
</evidence>
<comment type="caution">
    <text evidence="2">The sequence shown here is derived from an EMBL/GenBank/DDBJ whole genome shotgun (WGS) entry which is preliminary data.</text>
</comment>
<feature type="transmembrane region" description="Helical" evidence="1">
    <location>
        <begin position="20"/>
        <end position="39"/>
    </location>
</feature>
<evidence type="ECO:0000313" key="3">
    <source>
        <dbReference type="Proteomes" id="UP001597459"/>
    </source>
</evidence>
<evidence type="ECO:0000256" key="1">
    <source>
        <dbReference type="SAM" id="Phobius"/>
    </source>
</evidence>
<accession>A0ABW5NA10</accession>
<dbReference type="Proteomes" id="UP001597459">
    <property type="component" value="Unassembled WGS sequence"/>
</dbReference>